<accession>G2DX06</accession>
<proteinExistence type="predicted"/>
<dbReference type="AlphaFoldDB" id="G2DX06"/>
<dbReference type="PANTHER" id="PTHR42280">
    <property type="entry name" value="CITG FAMILY PROTEIN"/>
    <property type="match status" value="1"/>
</dbReference>
<dbReference type="RefSeq" id="WP_007039283.1">
    <property type="nucleotide sequence ID" value="NZ_AFWT01000003.1"/>
</dbReference>
<dbReference type="GO" id="GO:0005524">
    <property type="term" value="F:ATP binding"/>
    <property type="evidence" value="ECO:0007669"/>
    <property type="project" value="InterPro"/>
</dbReference>
<protein>
    <submittedName>
        <fullName evidence="1">Triphosphoribosyl-dephospho-CoA protein</fullName>
    </submittedName>
</protein>
<gene>
    <name evidence="1" type="ORF">ThidrDRAFT_0567</name>
</gene>
<organism evidence="1 2">
    <name type="scientific">Thiorhodococcus drewsii AZ1</name>
    <dbReference type="NCBI Taxonomy" id="765913"/>
    <lineage>
        <taxon>Bacteria</taxon>
        <taxon>Pseudomonadati</taxon>
        <taxon>Pseudomonadota</taxon>
        <taxon>Gammaproteobacteria</taxon>
        <taxon>Chromatiales</taxon>
        <taxon>Chromatiaceae</taxon>
        <taxon>Thiorhodococcus</taxon>
    </lineage>
</organism>
<dbReference type="eggNOG" id="COG1767">
    <property type="taxonomic scope" value="Bacteria"/>
</dbReference>
<dbReference type="Proteomes" id="UP000004200">
    <property type="component" value="Unassembled WGS sequence"/>
</dbReference>
<sequence>MRLFHRCDPVSNGGMPVRRAQLMRLYRQACLLELEALKPGNVHRYASGHGMCVEDFVHSVEASAAPLTEPGIGLGARIHGAVAATREAVGCNTNLGILLLCAPLIQAALDPRPTLGLRERLAEILRTTDVEDTDWLFRAIRLAAPGGLGEASEHDVRGGAGAHLIEVMASAASRDRIARQYATDYADLFEVAQPLSVDLDGRWQDRAWSTALLYLELLARWPDSHIARKQGAETAEEVRERAAVLLDDVRRAKHPRMRRAELLAFDRELKDAGINPGTSADLTVATRLLRGLETAPSVFEPTAACRRLSDVPAGGGATGICS</sequence>
<dbReference type="PANTHER" id="PTHR42280:SF1">
    <property type="entry name" value="CITG FAMILY PROTEIN"/>
    <property type="match status" value="1"/>
</dbReference>
<dbReference type="PATRIC" id="fig|765913.3.peg.580"/>
<evidence type="ECO:0000313" key="1">
    <source>
        <dbReference type="EMBL" id="EGV33360.1"/>
    </source>
</evidence>
<reference evidence="1 2" key="1">
    <citation type="submission" date="2011-06" db="EMBL/GenBank/DDBJ databases">
        <title>The draft genome of Thiorhodococcus drewsii AZ1.</title>
        <authorList>
            <consortium name="US DOE Joint Genome Institute (JGI-PGF)"/>
            <person name="Lucas S."/>
            <person name="Han J."/>
            <person name="Lapidus A."/>
            <person name="Cheng J.-F."/>
            <person name="Goodwin L."/>
            <person name="Pitluck S."/>
            <person name="Peters L."/>
            <person name="Land M.L."/>
            <person name="Hauser L."/>
            <person name="Vogl K."/>
            <person name="Liu Z."/>
            <person name="Imhoff J."/>
            <person name="Thiel V."/>
            <person name="Frigaard N.-U."/>
            <person name="Bryant D.A."/>
            <person name="Woyke T.J."/>
        </authorList>
    </citation>
    <scope>NUCLEOTIDE SEQUENCE [LARGE SCALE GENOMIC DNA]</scope>
    <source>
        <strain evidence="1 2">AZ1</strain>
    </source>
</reference>
<dbReference type="GO" id="GO:0046917">
    <property type="term" value="F:triphosphoribosyl-dephospho-CoA synthase activity"/>
    <property type="evidence" value="ECO:0007669"/>
    <property type="project" value="InterPro"/>
</dbReference>
<dbReference type="InterPro" id="IPR002736">
    <property type="entry name" value="CitG"/>
</dbReference>
<keyword evidence="2" id="KW-1185">Reference proteome</keyword>
<dbReference type="STRING" id="765913.ThidrDRAFT_0567"/>
<comment type="caution">
    <text evidence="1">The sequence shown here is derived from an EMBL/GenBank/DDBJ whole genome shotgun (WGS) entry which is preliminary data.</text>
</comment>
<evidence type="ECO:0000313" key="2">
    <source>
        <dbReference type="Proteomes" id="UP000004200"/>
    </source>
</evidence>
<dbReference type="Pfam" id="PF01874">
    <property type="entry name" value="CitG"/>
    <property type="match status" value="1"/>
</dbReference>
<name>G2DX06_9GAMM</name>
<dbReference type="Gene3D" id="1.10.4200.10">
    <property type="entry name" value="Triphosphoribosyl-dephospho-CoA protein"/>
    <property type="match status" value="1"/>
</dbReference>
<dbReference type="EMBL" id="AFWT01000003">
    <property type="protein sequence ID" value="EGV33360.1"/>
    <property type="molecule type" value="Genomic_DNA"/>
</dbReference>